<evidence type="ECO:0000313" key="3">
    <source>
        <dbReference type="Proteomes" id="UP000243750"/>
    </source>
</evidence>
<protein>
    <submittedName>
        <fullName evidence="1">Uncharacterized protein</fullName>
    </submittedName>
</protein>
<dbReference type="AlphaFoldDB" id="A0AA91U2E2"/>
<dbReference type="EMBL" id="NWMT01000116">
    <property type="protein sequence ID" value="PCC99238.1"/>
    <property type="molecule type" value="Genomic_DNA"/>
</dbReference>
<organism evidence="1 3">
    <name type="scientific">Halopseudomonas pelagia</name>
    <dbReference type="NCBI Taxonomy" id="553151"/>
    <lineage>
        <taxon>Bacteria</taxon>
        <taxon>Pseudomonadati</taxon>
        <taxon>Pseudomonadota</taxon>
        <taxon>Gammaproteobacteria</taxon>
        <taxon>Pseudomonadales</taxon>
        <taxon>Pseudomonadaceae</taxon>
        <taxon>Halopseudomonas</taxon>
    </lineage>
</organism>
<dbReference type="RefSeq" id="WP_096346737.1">
    <property type="nucleotide sequence ID" value="NZ_CP033116.1"/>
</dbReference>
<evidence type="ECO:0000313" key="2">
    <source>
        <dbReference type="EMBL" id="QFY57663.1"/>
    </source>
</evidence>
<gene>
    <name evidence="1" type="ORF">CO192_11445</name>
    <name evidence="2" type="ORF">EAO82_15585</name>
</gene>
<sequence length="65" mass="7047">MFLVLVGLKAKAAVLGARRLSQIEVGSYVSQSAKWVSCTGRKVNQINGICVQEVAQMVIRGAERQ</sequence>
<proteinExistence type="predicted"/>
<dbReference type="EMBL" id="CP033116">
    <property type="protein sequence ID" value="QFY57663.1"/>
    <property type="molecule type" value="Genomic_DNA"/>
</dbReference>
<reference evidence="1 3" key="1">
    <citation type="submission" date="2017-09" db="EMBL/GenBank/DDBJ databases">
        <title>Bacterial and phytoplankton interrelationship in Kongsfjorden, an Arctic fjord.</title>
        <authorList>
            <person name="Sinha R."/>
            <person name="Krishnan K."/>
        </authorList>
    </citation>
    <scope>NUCLEOTIDE SEQUENCE [LARGE SCALE GENOMIC DNA]</scope>
    <source>
        <strain evidence="1 3">58</strain>
    </source>
</reference>
<keyword evidence="4" id="KW-1185">Reference proteome</keyword>
<accession>A0AA91U2E2</accession>
<dbReference type="Proteomes" id="UP000243750">
    <property type="component" value="Unassembled WGS sequence"/>
</dbReference>
<evidence type="ECO:0000313" key="1">
    <source>
        <dbReference type="EMBL" id="PCC99238.1"/>
    </source>
</evidence>
<dbReference type="Proteomes" id="UP000344571">
    <property type="component" value="Chromosome"/>
</dbReference>
<name>A0AA91U2E2_9GAMM</name>
<evidence type="ECO:0000313" key="4">
    <source>
        <dbReference type="Proteomes" id="UP000344571"/>
    </source>
</evidence>
<reference evidence="2 4" key="2">
    <citation type="submission" date="2018-10" db="EMBL/GenBank/DDBJ databases">
        <title>Complete genome sequence of Pseudomonas pelagia strain Kongs-67.</title>
        <authorList>
            <person name="Sinha R.K."/>
            <person name="Krishnan K."/>
        </authorList>
    </citation>
    <scope>NUCLEOTIDE SEQUENCE [LARGE SCALE GENOMIC DNA]</scope>
    <source>
        <strain evidence="2 4">Kongs-67</strain>
    </source>
</reference>